<evidence type="ECO:0000256" key="1">
    <source>
        <dbReference type="SAM" id="MobiDB-lite"/>
    </source>
</evidence>
<feature type="compositionally biased region" description="Basic and acidic residues" evidence="1">
    <location>
        <begin position="220"/>
        <end position="239"/>
    </location>
</feature>
<dbReference type="AlphaFoldDB" id="A0AAN9EL55"/>
<feature type="region of interest" description="Disordered" evidence="1">
    <location>
        <begin position="338"/>
        <end position="430"/>
    </location>
</feature>
<evidence type="ECO:0000313" key="2">
    <source>
        <dbReference type="EMBL" id="KAK7256785.1"/>
    </source>
</evidence>
<reference evidence="2 3" key="1">
    <citation type="submission" date="2024-01" db="EMBL/GenBank/DDBJ databases">
        <title>The genomes of 5 underutilized Papilionoideae crops provide insights into root nodulation and disease resistanc.</title>
        <authorList>
            <person name="Yuan L."/>
        </authorList>
    </citation>
    <scope>NUCLEOTIDE SEQUENCE [LARGE SCALE GENOMIC DNA]</scope>
    <source>
        <strain evidence="2">ZHUSHIDOU_FW_LH</strain>
        <tissue evidence="2">Leaf</tissue>
    </source>
</reference>
<feature type="compositionally biased region" description="Polar residues" evidence="1">
    <location>
        <begin position="372"/>
        <end position="382"/>
    </location>
</feature>
<feature type="region of interest" description="Disordered" evidence="1">
    <location>
        <begin position="212"/>
        <end position="245"/>
    </location>
</feature>
<evidence type="ECO:0008006" key="4">
    <source>
        <dbReference type="Google" id="ProtNLM"/>
    </source>
</evidence>
<name>A0AAN9EL55_CROPI</name>
<sequence length="471" mass="54514">MKKPISMVPDLRRVMGRVCVENLLWLRRTMVLIMLNSTNDNEIHDRMGKLGLEVVAIRSMGSLKFLVTFRNGELMEEAIILMFRSMNDGVISANKWSTSDLCDRRRVWVEILGIPPHVWCKENIINIVSSLGSFQIFDQNIDDGSSLESVKVLIHTKYMLFIEERMILRVENEDFEIFVREIDRDTDWKPLTIEEEGSHGLPEISRIKEATLEETQDGNQQRKVDEEDELSRISDREDTNGQEPLLNVFQGKEFNVVTNYSLIGIENTMENVDYSNEAMNNNDNCTSQKTATALVDYNIEEGMALIAQYFEAYDGQRNYLCEEYQHGLVVVNSENKNMGHVTEEGPPGFYTENRHLTSPTQIELNEVDTRTTRATHGPSKSSTNRRQKKGSTLYRKKKKKRKRKTLDSNDHKFNESLDDNHSNDKKEAHRTWNLGKQLDLKTRDEDKVLGSIVMLRRSARRMEREARDAPN</sequence>
<evidence type="ECO:0000313" key="3">
    <source>
        <dbReference type="Proteomes" id="UP001372338"/>
    </source>
</evidence>
<dbReference type="EMBL" id="JAYWIO010000006">
    <property type="protein sequence ID" value="KAK7256785.1"/>
    <property type="molecule type" value="Genomic_DNA"/>
</dbReference>
<dbReference type="Proteomes" id="UP001372338">
    <property type="component" value="Unassembled WGS sequence"/>
</dbReference>
<feature type="compositionally biased region" description="Basic residues" evidence="1">
    <location>
        <begin position="383"/>
        <end position="404"/>
    </location>
</feature>
<protein>
    <recommendedName>
        <fullName evidence="4">DUF4283 domain-containing protein</fullName>
    </recommendedName>
</protein>
<keyword evidence="3" id="KW-1185">Reference proteome</keyword>
<feature type="compositionally biased region" description="Basic and acidic residues" evidence="1">
    <location>
        <begin position="405"/>
        <end position="430"/>
    </location>
</feature>
<proteinExistence type="predicted"/>
<comment type="caution">
    <text evidence="2">The sequence shown here is derived from an EMBL/GenBank/DDBJ whole genome shotgun (WGS) entry which is preliminary data.</text>
</comment>
<accession>A0AAN9EL55</accession>
<gene>
    <name evidence="2" type="ORF">RIF29_30266</name>
</gene>
<organism evidence="2 3">
    <name type="scientific">Crotalaria pallida</name>
    <name type="common">Smooth rattlebox</name>
    <name type="synonym">Crotalaria striata</name>
    <dbReference type="NCBI Taxonomy" id="3830"/>
    <lineage>
        <taxon>Eukaryota</taxon>
        <taxon>Viridiplantae</taxon>
        <taxon>Streptophyta</taxon>
        <taxon>Embryophyta</taxon>
        <taxon>Tracheophyta</taxon>
        <taxon>Spermatophyta</taxon>
        <taxon>Magnoliopsida</taxon>
        <taxon>eudicotyledons</taxon>
        <taxon>Gunneridae</taxon>
        <taxon>Pentapetalae</taxon>
        <taxon>rosids</taxon>
        <taxon>fabids</taxon>
        <taxon>Fabales</taxon>
        <taxon>Fabaceae</taxon>
        <taxon>Papilionoideae</taxon>
        <taxon>50 kb inversion clade</taxon>
        <taxon>genistoids sensu lato</taxon>
        <taxon>core genistoids</taxon>
        <taxon>Crotalarieae</taxon>
        <taxon>Crotalaria</taxon>
    </lineage>
</organism>